<dbReference type="RefSeq" id="WP_167177432.1">
    <property type="nucleotide sequence ID" value="NZ_JAAOYM010000003.1"/>
</dbReference>
<dbReference type="NCBIfam" id="TIGR00996">
    <property type="entry name" value="Mtu_fam_mce"/>
    <property type="match status" value="1"/>
</dbReference>
<evidence type="ECO:0000313" key="4">
    <source>
        <dbReference type="Proteomes" id="UP000545493"/>
    </source>
</evidence>
<dbReference type="Pfam" id="PF02470">
    <property type="entry name" value="MlaD"/>
    <property type="match status" value="1"/>
</dbReference>
<dbReference type="InterPro" id="IPR003399">
    <property type="entry name" value="Mce/MlaD"/>
</dbReference>
<dbReference type="PANTHER" id="PTHR33371:SF18">
    <property type="entry name" value="MCE-FAMILY PROTEIN MCE3C"/>
    <property type="match status" value="1"/>
</dbReference>
<keyword evidence="4" id="KW-1185">Reference proteome</keyword>
<feature type="domain" description="Mammalian cell entry C-terminal" evidence="2">
    <location>
        <begin position="124"/>
        <end position="335"/>
    </location>
</feature>
<protein>
    <submittedName>
        <fullName evidence="3">Phospholipid/cholesterol/gamma-HCH transport system substrate-binding protein</fullName>
    </submittedName>
</protein>
<evidence type="ECO:0000313" key="3">
    <source>
        <dbReference type="EMBL" id="NIJ14897.1"/>
    </source>
</evidence>
<dbReference type="Proteomes" id="UP000545493">
    <property type="component" value="Unassembled WGS sequence"/>
</dbReference>
<dbReference type="InterPro" id="IPR052336">
    <property type="entry name" value="MlaD_Phospholipid_Transporter"/>
</dbReference>
<proteinExistence type="predicted"/>
<dbReference type="EMBL" id="JAAOYM010000003">
    <property type="protein sequence ID" value="NIJ14897.1"/>
    <property type="molecule type" value="Genomic_DNA"/>
</dbReference>
<dbReference type="InterPro" id="IPR024516">
    <property type="entry name" value="Mce_C"/>
</dbReference>
<name>A0A7X5UV82_9PSEU</name>
<evidence type="ECO:0000259" key="2">
    <source>
        <dbReference type="Pfam" id="PF11887"/>
    </source>
</evidence>
<organism evidence="3 4">
    <name type="scientific">Saccharomonospora amisosensis</name>
    <dbReference type="NCBI Taxonomy" id="1128677"/>
    <lineage>
        <taxon>Bacteria</taxon>
        <taxon>Bacillati</taxon>
        <taxon>Actinomycetota</taxon>
        <taxon>Actinomycetes</taxon>
        <taxon>Pseudonocardiales</taxon>
        <taxon>Pseudonocardiaceae</taxon>
        <taxon>Saccharomonospora</taxon>
    </lineage>
</organism>
<dbReference type="PRINTS" id="PR01782">
    <property type="entry name" value="MCEVIRFACTOR"/>
</dbReference>
<reference evidence="3 4" key="1">
    <citation type="submission" date="2020-03" db="EMBL/GenBank/DDBJ databases">
        <title>Sequencing the genomes of 1000 actinobacteria strains.</title>
        <authorList>
            <person name="Klenk H.-P."/>
        </authorList>
    </citation>
    <scope>NUCLEOTIDE SEQUENCE [LARGE SCALE GENOMIC DNA]</scope>
    <source>
        <strain evidence="3 4">DSM 45685</strain>
    </source>
</reference>
<dbReference type="PANTHER" id="PTHR33371">
    <property type="entry name" value="INTERMEMBRANE PHOSPHOLIPID TRANSPORT SYSTEM BINDING PROTEIN MLAD-RELATED"/>
    <property type="match status" value="1"/>
</dbReference>
<accession>A0A7X5UV82</accession>
<dbReference type="AlphaFoldDB" id="A0A7X5UV82"/>
<comment type="caution">
    <text evidence="3">The sequence shown here is derived from an EMBL/GenBank/DDBJ whole genome shotgun (WGS) entry which is preliminary data.</text>
</comment>
<sequence>MKPLKERNQATVGLVSLVLIVLSVVVAYQLDEIPLLNNSSTYSAHFAESAGLQPGDEVQVAGVKIGEVDEVVLDGTRVLATFSIDSFDTSRIGDRTTASIEIKTLLGDKYLALVPRGDSPQDPNEPIPVERTRTPFQLQDAFDELSTAVEDIDTQQLAKSFDVVADTLQGTSKPMTDALNGLSALSETVSSRDQELAKLLSNTSRVTRTLSSRNEQLRDIVEFGNQLLAEVQRREQAIDALLRGAERVSAELTGLVRDNEKAIRPALDKLDSVTDMLQRNRDNLRQTLHLLGPFTRTGVNVTGNGRWFEGYICGMLPPTINSGGAEYNPQGCDPTIAAPDQGVRSGRW</sequence>
<dbReference type="InterPro" id="IPR005693">
    <property type="entry name" value="Mce"/>
</dbReference>
<dbReference type="GO" id="GO:0005576">
    <property type="term" value="C:extracellular region"/>
    <property type="evidence" value="ECO:0007669"/>
    <property type="project" value="TreeGrafter"/>
</dbReference>
<evidence type="ECO:0000259" key="1">
    <source>
        <dbReference type="Pfam" id="PF02470"/>
    </source>
</evidence>
<feature type="domain" description="Mce/MlaD" evidence="1">
    <location>
        <begin position="39"/>
        <end position="115"/>
    </location>
</feature>
<gene>
    <name evidence="3" type="ORF">FHU38_005305</name>
</gene>
<dbReference type="Pfam" id="PF11887">
    <property type="entry name" value="Mce4_CUP1"/>
    <property type="match status" value="1"/>
</dbReference>